<organism evidence="1 2">
    <name type="scientific">Aspergillus awamori</name>
    <name type="common">Black koji mold</name>
    <dbReference type="NCBI Taxonomy" id="105351"/>
    <lineage>
        <taxon>Eukaryota</taxon>
        <taxon>Fungi</taxon>
        <taxon>Dikarya</taxon>
        <taxon>Ascomycota</taxon>
        <taxon>Pezizomycotina</taxon>
        <taxon>Eurotiomycetes</taxon>
        <taxon>Eurotiomycetidae</taxon>
        <taxon>Eurotiales</taxon>
        <taxon>Aspergillaceae</taxon>
        <taxon>Aspergillus</taxon>
    </lineage>
</organism>
<reference evidence="1 2" key="1">
    <citation type="submission" date="2016-09" db="EMBL/GenBank/DDBJ databases">
        <title>Aspergillus awamori IFM 58123T.</title>
        <authorList>
            <person name="Kusuya Y."/>
            <person name="Shimizu M."/>
            <person name="Takahashi H."/>
            <person name="Yaguchi T."/>
        </authorList>
    </citation>
    <scope>NUCLEOTIDE SEQUENCE [LARGE SCALE GENOMIC DNA]</scope>
    <source>
        <strain evidence="1 2">IFM 58123</strain>
    </source>
</reference>
<evidence type="ECO:0000313" key="1">
    <source>
        <dbReference type="EMBL" id="GCB18884.1"/>
    </source>
</evidence>
<dbReference type="Proteomes" id="UP000286921">
    <property type="component" value="Unassembled WGS sequence"/>
</dbReference>
<sequence length="176" mass="19310">MTERRKAPKVSKVARENLRVSGFKIPKDLTPLKSLLAKDGLGSKTIHEIEPGQLGFGSDINQRNQSRTLWFTQHFVCTCAILNENDQGKIEPAKVYVISKGSKRALVLSDGGDEGDEDNVIQRATDEPAFARKTAKTILGGTPSGKHRVSLAWFLADSVVCSCYSTQHENALPFPN</sequence>
<gene>
    <name evidence="1" type="ORF">AAWM_01769</name>
</gene>
<proteinExistence type="predicted"/>
<accession>A0A401KHP3</accession>
<dbReference type="AlphaFoldDB" id="A0A401KHP3"/>
<evidence type="ECO:0000313" key="2">
    <source>
        <dbReference type="Proteomes" id="UP000286921"/>
    </source>
</evidence>
<name>A0A401KHP3_ASPAW</name>
<keyword evidence="2" id="KW-1185">Reference proteome</keyword>
<comment type="caution">
    <text evidence="1">The sequence shown here is derived from an EMBL/GenBank/DDBJ whole genome shotgun (WGS) entry which is preliminary data.</text>
</comment>
<protein>
    <submittedName>
        <fullName evidence="1">Uncharacterized protein</fullName>
    </submittedName>
</protein>
<dbReference type="EMBL" id="BDHI01000001">
    <property type="protein sequence ID" value="GCB18884.1"/>
    <property type="molecule type" value="Genomic_DNA"/>
</dbReference>